<feature type="transmembrane region" description="Helical" evidence="1">
    <location>
        <begin position="86"/>
        <end position="108"/>
    </location>
</feature>
<feature type="transmembrane region" description="Helical" evidence="1">
    <location>
        <begin position="114"/>
        <end position="131"/>
    </location>
</feature>
<feature type="transmembrane region" description="Helical" evidence="1">
    <location>
        <begin position="62"/>
        <end position="79"/>
    </location>
</feature>
<keyword evidence="1" id="KW-1133">Transmembrane helix</keyword>
<dbReference type="Proteomes" id="UP001256673">
    <property type="component" value="Unassembled WGS sequence"/>
</dbReference>
<protein>
    <submittedName>
        <fullName evidence="3">VanZ family protein</fullName>
    </submittedName>
</protein>
<dbReference type="Pfam" id="PF04892">
    <property type="entry name" value="VanZ"/>
    <property type="match status" value="1"/>
</dbReference>
<dbReference type="RefSeq" id="WP_316001822.1">
    <property type="nucleotide sequence ID" value="NZ_JAWDIU010000006.1"/>
</dbReference>
<organism evidence="3 4">
    <name type="scientific">Microbacterium algihabitans</name>
    <dbReference type="NCBI Taxonomy" id="3075992"/>
    <lineage>
        <taxon>Bacteria</taxon>
        <taxon>Bacillati</taxon>
        <taxon>Actinomycetota</taxon>
        <taxon>Actinomycetes</taxon>
        <taxon>Micrococcales</taxon>
        <taxon>Microbacteriaceae</taxon>
        <taxon>Microbacterium</taxon>
    </lineage>
</organism>
<evidence type="ECO:0000313" key="4">
    <source>
        <dbReference type="Proteomes" id="UP001256673"/>
    </source>
</evidence>
<keyword evidence="1" id="KW-0812">Transmembrane</keyword>
<evidence type="ECO:0000256" key="1">
    <source>
        <dbReference type="SAM" id="Phobius"/>
    </source>
</evidence>
<dbReference type="InterPro" id="IPR053150">
    <property type="entry name" value="Teicoplanin_resist-assoc"/>
</dbReference>
<dbReference type="EMBL" id="JAWDIU010000006">
    <property type="protein sequence ID" value="MDU0328006.1"/>
    <property type="molecule type" value="Genomic_DNA"/>
</dbReference>
<keyword evidence="4" id="KW-1185">Reference proteome</keyword>
<dbReference type="PANTHER" id="PTHR36834:SF1">
    <property type="entry name" value="INTEGRAL MEMBRANE PROTEIN"/>
    <property type="match status" value="1"/>
</dbReference>
<proteinExistence type="predicted"/>
<dbReference type="InterPro" id="IPR006976">
    <property type="entry name" value="VanZ-like"/>
</dbReference>
<evidence type="ECO:0000259" key="2">
    <source>
        <dbReference type="Pfam" id="PF04892"/>
    </source>
</evidence>
<reference evidence="3 4" key="1">
    <citation type="submission" date="2023-09" db="EMBL/GenBank/DDBJ databases">
        <title>Microbacterium fusihabitans sp. nov., Microbacterium phycihabitans sp. nov., and Microbacterium cervinum sp. nov., isolated from dried seaweeds of beach.</title>
        <authorList>
            <person name="Lee S.D."/>
        </authorList>
    </citation>
    <scope>NUCLEOTIDE SEQUENCE [LARGE SCALE GENOMIC DNA]</scope>
    <source>
        <strain evidence="3 4">KSW2-21</strain>
    </source>
</reference>
<feature type="domain" description="VanZ-like" evidence="2">
    <location>
        <begin position="14"/>
        <end position="131"/>
    </location>
</feature>
<accession>A0ABU3RYP1</accession>
<sequence length="155" mass="16916">MTKRRRAWLVAASCVYAVAVWWMTLRPSIYDPEVGGLLARVLAALQLSPLTSWITFDVVESASNVAMFVPLGVLVIAWGGRWWHGLVLGTAVSSAIELCQLLFLPTRVADLRDVAANTLGAAIGVGLMLVLSRARRSSQHSHNARHRKLIDTSAQ</sequence>
<keyword evidence="1" id="KW-0472">Membrane</keyword>
<comment type="caution">
    <text evidence="3">The sequence shown here is derived from an EMBL/GenBank/DDBJ whole genome shotgun (WGS) entry which is preliminary data.</text>
</comment>
<gene>
    <name evidence="3" type="ORF">RWH43_14700</name>
</gene>
<dbReference type="PANTHER" id="PTHR36834">
    <property type="entry name" value="MEMBRANE PROTEIN-RELATED"/>
    <property type="match status" value="1"/>
</dbReference>
<evidence type="ECO:0000313" key="3">
    <source>
        <dbReference type="EMBL" id="MDU0328006.1"/>
    </source>
</evidence>
<feature type="transmembrane region" description="Helical" evidence="1">
    <location>
        <begin position="6"/>
        <end position="25"/>
    </location>
</feature>
<name>A0ABU3RYP1_9MICO</name>